<evidence type="ECO:0000313" key="2">
    <source>
        <dbReference type="Proteomes" id="UP000054826"/>
    </source>
</evidence>
<comment type="caution">
    <text evidence="1">The sequence shown here is derived from an EMBL/GenBank/DDBJ whole genome shotgun (WGS) entry which is preliminary data.</text>
</comment>
<evidence type="ECO:0000313" key="1">
    <source>
        <dbReference type="EMBL" id="KRZ35871.1"/>
    </source>
</evidence>
<dbReference type="EMBL" id="JYDV01000082">
    <property type="protein sequence ID" value="KRZ35871.1"/>
    <property type="molecule type" value="Genomic_DNA"/>
</dbReference>
<reference evidence="1 2" key="1">
    <citation type="submission" date="2015-01" db="EMBL/GenBank/DDBJ databases">
        <title>Evolution of Trichinella species and genotypes.</title>
        <authorList>
            <person name="Korhonen P.K."/>
            <person name="Edoardo P."/>
            <person name="Giuseppe L.R."/>
            <person name="Gasser R.B."/>
        </authorList>
    </citation>
    <scope>NUCLEOTIDE SEQUENCE [LARGE SCALE GENOMIC DNA]</scope>
    <source>
        <strain evidence="1">ISS176</strain>
    </source>
</reference>
<accession>A0A0V1JLR4</accession>
<gene>
    <name evidence="1" type="ORF">T4C_7056</name>
</gene>
<proteinExistence type="predicted"/>
<organism evidence="1 2">
    <name type="scientific">Trichinella pseudospiralis</name>
    <name type="common">Parasitic roundworm</name>
    <dbReference type="NCBI Taxonomy" id="6337"/>
    <lineage>
        <taxon>Eukaryota</taxon>
        <taxon>Metazoa</taxon>
        <taxon>Ecdysozoa</taxon>
        <taxon>Nematoda</taxon>
        <taxon>Enoplea</taxon>
        <taxon>Dorylaimia</taxon>
        <taxon>Trichinellida</taxon>
        <taxon>Trichinellidae</taxon>
        <taxon>Trichinella</taxon>
    </lineage>
</organism>
<sequence length="105" mass="11944">MLLRSLAASVSFYAPLASSCLHSKLIRNILPLRFPIRSFNVFVFTRISHPVRFSFPIILVSMCFKSQTDKFCRLLQIPSSTSMYIIDAVGQQRCSSGKWVKLAWA</sequence>
<name>A0A0V1JLR4_TRIPS</name>
<dbReference type="Proteomes" id="UP000054826">
    <property type="component" value="Unassembled WGS sequence"/>
</dbReference>
<dbReference type="AlphaFoldDB" id="A0A0V1JLR4"/>
<protein>
    <submittedName>
        <fullName evidence="1">Uncharacterized protein</fullName>
    </submittedName>
</protein>
<dbReference type="PROSITE" id="PS51257">
    <property type="entry name" value="PROKAR_LIPOPROTEIN"/>
    <property type="match status" value="1"/>
</dbReference>